<protein>
    <submittedName>
        <fullName evidence="2">ERBB3 isoform 5</fullName>
    </submittedName>
</protein>
<dbReference type="AlphaFoldDB" id="A0A2J8Q1H1"/>
<evidence type="ECO:0000313" key="2">
    <source>
        <dbReference type="EMBL" id="PNI90117.1"/>
    </source>
</evidence>
<gene>
    <name evidence="2" type="ORF">CK820_G0046589</name>
</gene>
<organism evidence="2 3">
    <name type="scientific">Pan troglodytes</name>
    <name type="common">Chimpanzee</name>
    <dbReference type="NCBI Taxonomy" id="9598"/>
    <lineage>
        <taxon>Eukaryota</taxon>
        <taxon>Metazoa</taxon>
        <taxon>Chordata</taxon>
        <taxon>Craniata</taxon>
        <taxon>Vertebrata</taxon>
        <taxon>Euteleostomi</taxon>
        <taxon>Mammalia</taxon>
        <taxon>Eutheria</taxon>
        <taxon>Euarchontoglires</taxon>
        <taxon>Primates</taxon>
        <taxon>Haplorrhini</taxon>
        <taxon>Catarrhini</taxon>
        <taxon>Hominidae</taxon>
        <taxon>Pan</taxon>
    </lineage>
</organism>
<accession>A0A2J8Q1H1</accession>
<reference evidence="2 3" key="1">
    <citation type="submission" date="2017-12" db="EMBL/GenBank/DDBJ databases">
        <title>High-resolution comparative analysis of great ape genomes.</title>
        <authorList>
            <person name="Pollen A."/>
            <person name="Hastie A."/>
            <person name="Hormozdiari F."/>
            <person name="Dougherty M."/>
            <person name="Liu R."/>
            <person name="Chaisson M."/>
            <person name="Hoppe E."/>
            <person name="Hill C."/>
            <person name="Pang A."/>
            <person name="Hillier L."/>
            <person name="Baker C."/>
            <person name="Armstrong J."/>
            <person name="Shendure J."/>
            <person name="Paten B."/>
            <person name="Wilson R."/>
            <person name="Chao H."/>
            <person name="Schneider V."/>
            <person name="Ventura M."/>
            <person name="Kronenberg Z."/>
            <person name="Murali S."/>
            <person name="Gordon D."/>
            <person name="Cantsilieris S."/>
            <person name="Munson K."/>
            <person name="Nelson B."/>
            <person name="Raja A."/>
            <person name="Underwood J."/>
            <person name="Diekhans M."/>
            <person name="Fiddes I."/>
            <person name="Haussler D."/>
            <person name="Eichler E."/>
        </authorList>
    </citation>
    <scope>NUCLEOTIDE SEQUENCE [LARGE SCALE GENOMIC DNA]</scope>
    <source>
        <strain evidence="2">Yerkes chimp pedigree #C0471</strain>
    </source>
</reference>
<comment type="caution">
    <text evidence="2">The sequence shown here is derived from an EMBL/GenBank/DDBJ whole genome shotgun (WGS) entry which is preliminary data.</text>
</comment>
<name>A0A2J8Q1H1_PANTR</name>
<dbReference type="Proteomes" id="UP000236370">
    <property type="component" value="Unassembled WGS sequence"/>
</dbReference>
<feature type="region of interest" description="Disordered" evidence="1">
    <location>
        <begin position="1"/>
        <end position="43"/>
    </location>
</feature>
<feature type="compositionally biased region" description="Polar residues" evidence="1">
    <location>
        <begin position="11"/>
        <end position="20"/>
    </location>
</feature>
<sequence>MRANDALQVPRAQSTSTQMFRMNVGPAMRTAPRGVKDQSFKTV</sequence>
<feature type="compositionally biased region" description="Basic and acidic residues" evidence="1">
    <location>
        <begin position="34"/>
        <end position="43"/>
    </location>
</feature>
<proteinExistence type="predicted"/>
<evidence type="ECO:0000256" key="1">
    <source>
        <dbReference type="SAM" id="MobiDB-lite"/>
    </source>
</evidence>
<evidence type="ECO:0000313" key="3">
    <source>
        <dbReference type="Proteomes" id="UP000236370"/>
    </source>
</evidence>
<dbReference type="EMBL" id="NBAG03000092">
    <property type="protein sequence ID" value="PNI90117.1"/>
    <property type="molecule type" value="Genomic_DNA"/>
</dbReference>